<sequence length="188" mass="20084">MSESYGPVLKVSDLDHSRPHEIDVKLDTDSADALATALGIDGMRKVRLSGRLAPFGKADWRFAGNLGATVVQPCVVTLAPVTTRIEAPVERSWLRDLPPVKAEESETPDDVSVERLGSEIDFGTVLAEAVALNLPDYPRAEGAELEDASFTEPGRDPMSDDDAKPFAGLAALRDQLAGKSGDGPDEDQ</sequence>
<organism evidence="2 3">
    <name type="scientific">Maritimibacter dapengensis</name>
    <dbReference type="NCBI Taxonomy" id="2836868"/>
    <lineage>
        <taxon>Bacteria</taxon>
        <taxon>Pseudomonadati</taxon>
        <taxon>Pseudomonadota</taxon>
        <taxon>Alphaproteobacteria</taxon>
        <taxon>Rhodobacterales</taxon>
        <taxon>Roseobacteraceae</taxon>
        <taxon>Maritimibacter</taxon>
    </lineage>
</organism>
<protein>
    <submittedName>
        <fullName evidence="2">DUF177 domain-containing protein</fullName>
    </submittedName>
</protein>
<gene>
    <name evidence="2" type="ORF">KJP28_12000</name>
</gene>
<feature type="compositionally biased region" description="Basic and acidic residues" evidence="1">
    <location>
        <begin position="153"/>
        <end position="164"/>
    </location>
</feature>
<name>A0ABS6T3U3_9RHOB</name>
<dbReference type="Proteomes" id="UP000756530">
    <property type="component" value="Unassembled WGS sequence"/>
</dbReference>
<reference evidence="2 3" key="1">
    <citation type="submission" date="2021-05" db="EMBL/GenBank/DDBJ databases">
        <title>Culturable bacteria isolated from Daya Bay.</title>
        <authorList>
            <person name="Zheng W."/>
            <person name="Yu S."/>
            <person name="Huang Y."/>
        </authorList>
    </citation>
    <scope>NUCLEOTIDE SEQUENCE [LARGE SCALE GENOMIC DNA]</scope>
    <source>
        <strain evidence="2 3">DP4N28-5</strain>
    </source>
</reference>
<dbReference type="RefSeq" id="WP_218392762.1">
    <property type="nucleotide sequence ID" value="NZ_JAHUZE010000002.1"/>
</dbReference>
<dbReference type="EMBL" id="JAHUZE010000002">
    <property type="protein sequence ID" value="MBV7379650.1"/>
    <property type="molecule type" value="Genomic_DNA"/>
</dbReference>
<dbReference type="Pfam" id="PF02620">
    <property type="entry name" value="YceD"/>
    <property type="match status" value="1"/>
</dbReference>
<feature type="region of interest" description="Disordered" evidence="1">
    <location>
        <begin position="143"/>
        <end position="168"/>
    </location>
</feature>
<comment type="caution">
    <text evidence="2">The sequence shown here is derived from an EMBL/GenBank/DDBJ whole genome shotgun (WGS) entry which is preliminary data.</text>
</comment>
<proteinExistence type="predicted"/>
<evidence type="ECO:0000256" key="1">
    <source>
        <dbReference type="SAM" id="MobiDB-lite"/>
    </source>
</evidence>
<evidence type="ECO:0000313" key="3">
    <source>
        <dbReference type="Proteomes" id="UP000756530"/>
    </source>
</evidence>
<evidence type="ECO:0000313" key="2">
    <source>
        <dbReference type="EMBL" id="MBV7379650.1"/>
    </source>
</evidence>
<keyword evidence="3" id="KW-1185">Reference proteome</keyword>
<accession>A0ABS6T3U3</accession>
<dbReference type="InterPro" id="IPR003772">
    <property type="entry name" value="YceD"/>
</dbReference>